<evidence type="ECO:0000313" key="3">
    <source>
        <dbReference type="EMBL" id="KAK7921978.1"/>
    </source>
</evidence>
<dbReference type="AlphaFoldDB" id="A0AAW0P9V9"/>
<name>A0AAW0P9V9_9GOBI</name>
<feature type="region of interest" description="Disordered" evidence="2">
    <location>
        <begin position="1"/>
        <end position="23"/>
    </location>
</feature>
<gene>
    <name evidence="3" type="ORF">WMY93_008880</name>
</gene>
<keyword evidence="4" id="KW-1185">Reference proteome</keyword>
<sequence>MTKLNNSISSHIQGLEENTREKNLKMRSGLSSGDLEQTESLEEQNSVLLEKCEKLKSKLNQIDQEEHYDHIVMDRDQKWDKNRQLRDNITNMIQKLAQASSLKRNSEAKKVSKSVLKKEDQEMDKYFKELTKKYDKEKAKYTENEEYGRVLQAYRTVNGRRQREFEELEQKYIKLKGRTERNIMKMKAEVKSSKQRQDKLKTDISGFCKVEDLEEEKAQLDADFTRLEEENRALLSQFEEVSQKCIRKEMQEITSLNKVSDIKQLEEKEKNCRRELVTAQDFRTNTSQVFAAGVGGIRIFSTLTLFSALLRLIMA</sequence>
<organism evidence="3 4">
    <name type="scientific">Mugilogobius chulae</name>
    <name type="common">yellowstripe goby</name>
    <dbReference type="NCBI Taxonomy" id="88201"/>
    <lineage>
        <taxon>Eukaryota</taxon>
        <taxon>Metazoa</taxon>
        <taxon>Chordata</taxon>
        <taxon>Craniata</taxon>
        <taxon>Vertebrata</taxon>
        <taxon>Euteleostomi</taxon>
        <taxon>Actinopterygii</taxon>
        <taxon>Neopterygii</taxon>
        <taxon>Teleostei</taxon>
        <taxon>Neoteleostei</taxon>
        <taxon>Acanthomorphata</taxon>
        <taxon>Gobiaria</taxon>
        <taxon>Gobiiformes</taxon>
        <taxon>Gobioidei</taxon>
        <taxon>Gobiidae</taxon>
        <taxon>Gobionellinae</taxon>
        <taxon>Mugilogobius</taxon>
    </lineage>
</organism>
<feature type="coiled-coil region" evidence="1">
    <location>
        <begin position="183"/>
        <end position="282"/>
    </location>
</feature>
<dbReference type="EMBL" id="JBBPFD010000006">
    <property type="protein sequence ID" value="KAK7921978.1"/>
    <property type="molecule type" value="Genomic_DNA"/>
</dbReference>
<evidence type="ECO:0000313" key="4">
    <source>
        <dbReference type="Proteomes" id="UP001460270"/>
    </source>
</evidence>
<feature type="coiled-coil region" evidence="1">
    <location>
        <begin position="38"/>
        <end position="102"/>
    </location>
</feature>
<proteinExistence type="predicted"/>
<evidence type="ECO:0000256" key="2">
    <source>
        <dbReference type="SAM" id="MobiDB-lite"/>
    </source>
</evidence>
<comment type="caution">
    <text evidence="3">The sequence shown here is derived from an EMBL/GenBank/DDBJ whole genome shotgun (WGS) entry which is preliminary data.</text>
</comment>
<evidence type="ECO:0000256" key="1">
    <source>
        <dbReference type="SAM" id="Coils"/>
    </source>
</evidence>
<feature type="compositionally biased region" description="Polar residues" evidence="2">
    <location>
        <begin position="1"/>
        <end position="12"/>
    </location>
</feature>
<dbReference type="Proteomes" id="UP001460270">
    <property type="component" value="Unassembled WGS sequence"/>
</dbReference>
<accession>A0AAW0P9V9</accession>
<keyword evidence="1" id="KW-0175">Coiled coil</keyword>
<protein>
    <submittedName>
        <fullName evidence="3">Uncharacterized protein</fullName>
    </submittedName>
</protein>
<reference evidence="4" key="1">
    <citation type="submission" date="2024-04" db="EMBL/GenBank/DDBJ databases">
        <title>Salinicola lusitanus LLJ914,a marine bacterium isolated from the Okinawa Trough.</title>
        <authorList>
            <person name="Li J."/>
        </authorList>
    </citation>
    <scope>NUCLEOTIDE SEQUENCE [LARGE SCALE GENOMIC DNA]</scope>
</reference>